<evidence type="ECO:0000256" key="3">
    <source>
        <dbReference type="ARBA" id="ARBA00017959"/>
    </source>
</evidence>
<evidence type="ECO:0000256" key="1">
    <source>
        <dbReference type="ARBA" id="ARBA00008226"/>
    </source>
</evidence>
<proteinExistence type="inferred from homology"/>
<sequence length="74" mass="7297">LGGEFGGKAALLALVSKDLTGRIKAGQLVKEVAALVGGKGGGRPDMAQAGGPMADKLPEAMQAVPGIVRSLIGE</sequence>
<evidence type="ECO:0000259" key="12">
    <source>
        <dbReference type="Pfam" id="PF02272"/>
    </source>
</evidence>
<evidence type="ECO:0000313" key="13">
    <source>
        <dbReference type="EMBL" id="RWX46883.1"/>
    </source>
</evidence>
<keyword evidence="4" id="KW-0820">tRNA-binding</keyword>
<reference evidence="13 14" key="1">
    <citation type="submission" date="2017-01" db="EMBL/GenBank/DDBJ databases">
        <title>The cable genome- insights into the physiology and evolution of filamentous bacteria capable of sulfide oxidation via long distance electron transfer.</title>
        <authorList>
            <person name="Schreiber L."/>
            <person name="Bjerg J.T."/>
            <person name="Boggild A."/>
            <person name="Van De Vossenberg J."/>
            <person name="Meysman F."/>
            <person name="Nielsen L.P."/>
            <person name="Schramm A."/>
            <person name="Kjeldsen K.U."/>
        </authorList>
    </citation>
    <scope>NUCLEOTIDE SEQUENCE [LARGE SCALE GENOMIC DNA]</scope>
    <source>
        <strain evidence="13">A1</strain>
    </source>
</reference>
<organism evidence="13 14">
    <name type="scientific">Candidatus Electrothrix communis</name>
    <dbReference type="NCBI Taxonomy" id="1859133"/>
    <lineage>
        <taxon>Bacteria</taxon>
        <taxon>Pseudomonadati</taxon>
        <taxon>Thermodesulfobacteriota</taxon>
        <taxon>Desulfobulbia</taxon>
        <taxon>Desulfobulbales</taxon>
        <taxon>Desulfobulbaceae</taxon>
        <taxon>Candidatus Electrothrix</taxon>
    </lineage>
</organism>
<feature type="domain" description="DHHA1" evidence="12">
    <location>
        <begin position="8"/>
        <end position="66"/>
    </location>
</feature>
<dbReference type="Proteomes" id="UP000288086">
    <property type="component" value="Unassembled WGS sequence"/>
</dbReference>
<keyword evidence="9" id="KW-0648">Protein biosynthesis</keyword>
<feature type="non-terminal residue" evidence="13">
    <location>
        <position position="1"/>
    </location>
</feature>
<evidence type="ECO:0000256" key="9">
    <source>
        <dbReference type="ARBA" id="ARBA00022917"/>
    </source>
</evidence>
<protein>
    <recommendedName>
        <fullName evidence="3">Alanine--tRNA ligase</fullName>
        <ecNumber evidence="2">6.1.1.7</ecNumber>
    </recommendedName>
    <alternativeName>
        <fullName evidence="11">Alanyl-tRNA synthetase</fullName>
    </alternativeName>
</protein>
<keyword evidence="14" id="KW-1185">Reference proteome</keyword>
<evidence type="ECO:0000256" key="6">
    <source>
        <dbReference type="ARBA" id="ARBA00022741"/>
    </source>
</evidence>
<keyword evidence="8" id="KW-0694">RNA-binding</keyword>
<name>A0A3S3U9P4_9BACT</name>
<dbReference type="InterPro" id="IPR003156">
    <property type="entry name" value="DHHA1_dom"/>
</dbReference>
<dbReference type="AlphaFoldDB" id="A0A3S3U9P4"/>
<evidence type="ECO:0000256" key="2">
    <source>
        <dbReference type="ARBA" id="ARBA00013168"/>
    </source>
</evidence>
<dbReference type="Pfam" id="PF02272">
    <property type="entry name" value="DHHA1"/>
    <property type="match status" value="1"/>
</dbReference>
<keyword evidence="10" id="KW-0030">Aminoacyl-tRNA synthetase</keyword>
<dbReference type="EMBL" id="MTKP01000250">
    <property type="protein sequence ID" value="RWX46883.1"/>
    <property type="molecule type" value="Genomic_DNA"/>
</dbReference>
<keyword evidence="6" id="KW-0547">Nucleotide-binding</keyword>
<dbReference type="GO" id="GO:0005524">
    <property type="term" value="F:ATP binding"/>
    <property type="evidence" value="ECO:0007669"/>
    <property type="project" value="UniProtKB-KW"/>
</dbReference>
<evidence type="ECO:0000256" key="8">
    <source>
        <dbReference type="ARBA" id="ARBA00022884"/>
    </source>
</evidence>
<dbReference type="Gene3D" id="3.10.310.40">
    <property type="match status" value="1"/>
</dbReference>
<accession>A0A3S3U9P4</accession>
<evidence type="ECO:0000256" key="7">
    <source>
        <dbReference type="ARBA" id="ARBA00022840"/>
    </source>
</evidence>
<dbReference type="FunFam" id="3.10.310.40:FF:000001">
    <property type="entry name" value="Alanine--tRNA ligase"/>
    <property type="match status" value="1"/>
</dbReference>
<dbReference type="EC" id="6.1.1.7" evidence="2"/>
<dbReference type="GO" id="GO:0006412">
    <property type="term" value="P:translation"/>
    <property type="evidence" value="ECO:0007669"/>
    <property type="project" value="UniProtKB-KW"/>
</dbReference>
<evidence type="ECO:0000256" key="11">
    <source>
        <dbReference type="ARBA" id="ARBA00032577"/>
    </source>
</evidence>
<dbReference type="GO" id="GO:0000049">
    <property type="term" value="F:tRNA binding"/>
    <property type="evidence" value="ECO:0007669"/>
    <property type="project" value="UniProtKB-KW"/>
</dbReference>
<keyword evidence="5 13" id="KW-0436">Ligase</keyword>
<keyword evidence="7" id="KW-0067">ATP-binding</keyword>
<evidence type="ECO:0000313" key="14">
    <source>
        <dbReference type="Proteomes" id="UP000288086"/>
    </source>
</evidence>
<dbReference type="GO" id="GO:0004813">
    <property type="term" value="F:alanine-tRNA ligase activity"/>
    <property type="evidence" value="ECO:0007669"/>
    <property type="project" value="UniProtKB-EC"/>
</dbReference>
<comment type="caution">
    <text evidence="13">The sequence shown here is derived from an EMBL/GenBank/DDBJ whole genome shotgun (WGS) entry which is preliminary data.</text>
</comment>
<evidence type="ECO:0000256" key="4">
    <source>
        <dbReference type="ARBA" id="ARBA00022555"/>
    </source>
</evidence>
<comment type="similarity">
    <text evidence="1">Belongs to the class-II aminoacyl-tRNA synthetase family.</text>
</comment>
<evidence type="ECO:0000256" key="10">
    <source>
        <dbReference type="ARBA" id="ARBA00023146"/>
    </source>
</evidence>
<evidence type="ECO:0000256" key="5">
    <source>
        <dbReference type="ARBA" id="ARBA00022598"/>
    </source>
</evidence>
<gene>
    <name evidence="13" type="ORF">VT98_12501</name>
</gene>